<reference evidence="1" key="1">
    <citation type="submission" date="2014-11" db="EMBL/GenBank/DDBJ databases">
        <authorList>
            <person name="Amaro Gonzalez C."/>
        </authorList>
    </citation>
    <scope>NUCLEOTIDE SEQUENCE</scope>
</reference>
<name>A0A0E9S127_ANGAN</name>
<reference evidence="1" key="2">
    <citation type="journal article" date="2015" name="Fish Shellfish Immunol.">
        <title>Early steps in the European eel (Anguilla anguilla)-Vibrio vulnificus interaction in the gills: Role of the RtxA13 toxin.</title>
        <authorList>
            <person name="Callol A."/>
            <person name="Pajuelo D."/>
            <person name="Ebbesson L."/>
            <person name="Teles M."/>
            <person name="MacKenzie S."/>
            <person name="Amaro C."/>
        </authorList>
    </citation>
    <scope>NUCLEOTIDE SEQUENCE</scope>
</reference>
<dbReference type="AlphaFoldDB" id="A0A0E9S127"/>
<organism evidence="1">
    <name type="scientific">Anguilla anguilla</name>
    <name type="common">European freshwater eel</name>
    <name type="synonym">Muraena anguilla</name>
    <dbReference type="NCBI Taxonomy" id="7936"/>
    <lineage>
        <taxon>Eukaryota</taxon>
        <taxon>Metazoa</taxon>
        <taxon>Chordata</taxon>
        <taxon>Craniata</taxon>
        <taxon>Vertebrata</taxon>
        <taxon>Euteleostomi</taxon>
        <taxon>Actinopterygii</taxon>
        <taxon>Neopterygii</taxon>
        <taxon>Teleostei</taxon>
        <taxon>Anguilliformes</taxon>
        <taxon>Anguillidae</taxon>
        <taxon>Anguilla</taxon>
    </lineage>
</organism>
<accession>A0A0E9S127</accession>
<dbReference type="EMBL" id="GBXM01073428">
    <property type="protein sequence ID" value="JAH35149.1"/>
    <property type="molecule type" value="Transcribed_RNA"/>
</dbReference>
<protein>
    <submittedName>
        <fullName evidence="1">Uncharacterized protein</fullName>
    </submittedName>
</protein>
<sequence length="41" mass="4545">MINTSVFLSAYSSSENCLSLEKFSQQFGAAIMTSKMQFCTL</sequence>
<evidence type="ECO:0000313" key="1">
    <source>
        <dbReference type="EMBL" id="JAH35149.1"/>
    </source>
</evidence>
<proteinExistence type="predicted"/>